<dbReference type="RefSeq" id="WP_344842318.1">
    <property type="nucleotide sequence ID" value="NZ_BAABDF010000001.1"/>
</dbReference>
<feature type="transmembrane region" description="Helical" evidence="6">
    <location>
        <begin position="178"/>
        <end position="197"/>
    </location>
</feature>
<dbReference type="PANTHER" id="PTHR43243">
    <property type="entry name" value="INNER MEMBRANE TRANSPORTER YGJI-RELATED"/>
    <property type="match status" value="1"/>
</dbReference>
<reference evidence="8" key="1">
    <citation type="journal article" date="2019" name="Int. J. Syst. Evol. Microbiol.">
        <title>The Global Catalogue of Microorganisms (GCM) 10K type strain sequencing project: providing services to taxonomists for standard genome sequencing and annotation.</title>
        <authorList>
            <consortium name="The Broad Institute Genomics Platform"/>
            <consortium name="The Broad Institute Genome Sequencing Center for Infectious Disease"/>
            <person name="Wu L."/>
            <person name="Ma J."/>
        </authorList>
    </citation>
    <scope>NUCLEOTIDE SEQUENCE [LARGE SCALE GENOMIC DNA]</scope>
    <source>
        <strain evidence="8">JCM 17190</strain>
    </source>
</reference>
<keyword evidence="3 6" id="KW-0812">Transmembrane</keyword>
<name>A0ABP7JUP4_9RHOB</name>
<keyword evidence="4 6" id="KW-1133">Transmembrane helix</keyword>
<keyword evidence="8" id="KW-1185">Reference proteome</keyword>
<evidence type="ECO:0000256" key="1">
    <source>
        <dbReference type="ARBA" id="ARBA00004141"/>
    </source>
</evidence>
<evidence type="ECO:0000256" key="5">
    <source>
        <dbReference type="ARBA" id="ARBA00023136"/>
    </source>
</evidence>
<keyword evidence="5 6" id="KW-0472">Membrane</keyword>
<feature type="transmembrane region" description="Helical" evidence="6">
    <location>
        <begin position="313"/>
        <end position="332"/>
    </location>
</feature>
<feature type="transmembrane region" description="Helical" evidence="6">
    <location>
        <begin position="119"/>
        <end position="138"/>
    </location>
</feature>
<dbReference type="Gene3D" id="1.20.1740.10">
    <property type="entry name" value="Amino acid/polyamine transporter I"/>
    <property type="match status" value="1"/>
</dbReference>
<dbReference type="PANTHER" id="PTHR43243:SF4">
    <property type="entry name" value="CATIONIC AMINO ACID TRANSPORTER 4"/>
    <property type="match status" value="1"/>
</dbReference>
<evidence type="ECO:0000256" key="3">
    <source>
        <dbReference type="ARBA" id="ARBA00022692"/>
    </source>
</evidence>
<evidence type="ECO:0000256" key="4">
    <source>
        <dbReference type="ARBA" id="ARBA00022989"/>
    </source>
</evidence>
<sequence>MSDHLKRRIGPVLLTAYGVGVMVGAGIYVLVGAVAAQAGLYAPLAFLIAGLIAAPSALSYAELSTRIPEAAGEAAYVEAGFGSRALAQFVGVTIVLAGAVSAAAVLRGGAGYLTSVVDVPLNVAILVIWAFLIAVAIIGVLESLALAAVFTVIEVVGLTMVVWAGWSAPVSPDWAVQAAPYWGGIGIAATLAFYAFIGFEDIVNLAEETRRPERTMPISIIAALLITTGLYAVVTVAAVRSVPLDALAGSEMPLALVFEAGGGPVALLSSIAVVAALNGVLAQVIMAARVLFGMGRRAGIFSGFHHAHPRFGTPVRATLLVGAMVLTAALLLPVAELAGVTSVLLLIVFVLVNFSLIRIKARTPKAPFRTPTWVPVVGLVFALAALATVAFGGVSG</sequence>
<feature type="transmembrane region" description="Helical" evidence="6">
    <location>
        <begin position="262"/>
        <end position="292"/>
    </location>
</feature>
<dbReference type="InterPro" id="IPR002293">
    <property type="entry name" value="AA/rel_permease1"/>
</dbReference>
<keyword evidence="2" id="KW-0813">Transport</keyword>
<evidence type="ECO:0000313" key="7">
    <source>
        <dbReference type="EMBL" id="GAA3854540.1"/>
    </source>
</evidence>
<feature type="transmembrane region" description="Helical" evidence="6">
    <location>
        <begin position="12"/>
        <end position="34"/>
    </location>
</feature>
<dbReference type="PIRSF" id="PIRSF006060">
    <property type="entry name" value="AA_transporter"/>
    <property type="match status" value="1"/>
</dbReference>
<evidence type="ECO:0000256" key="2">
    <source>
        <dbReference type="ARBA" id="ARBA00022448"/>
    </source>
</evidence>
<comment type="subcellular location">
    <subcellularLocation>
        <location evidence="1">Membrane</location>
        <topology evidence="1">Multi-pass membrane protein</topology>
    </subcellularLocation>
</comment>
<evidence type="ECO:0000256" key="6">
    <source>
        <dbReference type="SAM" id="Phobius"/>
    </source>
</evidence>
<protein>
    <submittedName>
        <fullName evidence="7">Amino acid permease</fullName>
    </submittedName>
</protein>
<comment type="caution">
    <text evidence="7">The sequence shown here is derived from an EMBL/GenBank/DDBJ whole genome shotgun (WGS) entry which is preliminary data.</text>
</comment>
<feature type="transmembrane region" description="Helical" evidence="6">
    <location>
        <begin position="40"/>
        <end position="61"/>
    </location>
</feature>
<feature type="transmembrane region" description="Helical" evidence="6">
    <location>
        <begin position="218"/>
        <end position="242"/>
    </location>
</feature>
<gene>
    <name evidence="7" type="ORF">GCM10022404_02330</name>
</gene>
<evidence type="ECO:0000313" key="8">
    <source>
        <dbReference type="Proteomes" id="UP001399917"/>
    </source>
</evidence>
<proteinExistence type="predicted"/>
<feature type="transmembrane region" description="Helical" evidence="6">
    <location>
        <begin position="371"/>
        <end position="394"/>
    </location>
</feature>
<dbReference type="Proteomes" id="UP001399917">
    <property type="component" value="Unassembled WGS sequence"/>
</dbReference>
<accession>A0ABP7JUP4</accession>
<feature type="transmembrane region" description="Helical" evidence="6">
    <location>
        <begin position="145"/>
        <end position="166"/>
    </location>
</feature>
<dbReference type="EMBL" id="BAABDF010000001">
    <property type="protein sequence ID" value="GAA3854540.1"/>
    <property type="molecule type" value="Genomic_DNA"/>
</dbReference>
<feature type="transmembrane region" description="Helical" evidence="6">
    <location>
        <begin position="338"/>
        <end position="359"/>
    </location>
</feature>
<organism evidence="7 8">
    <name type="scientific">Celeribacter arenosi</name>
    <dbReference type="NCBI Taxonomy" id="792649"/>
    <lineage>
        <taxon>Bacteria</taxon>
        <taxon>Pseudomonadati</taxon>
        <taxon>Pseudomonadota</taxon>
        <taxon>Alphaproteobacteria</taxon>
        <taxon>Rhodobacterales</taxon>
        <taxon>Roseobacteraceae</taxon>
        <taxon>Celeribacter</taxon>
    </lineage>
</organism>
<dbReference type="Pfam" id="PF13520">
    <property type="entry name" value="AA_permease_2"/>
    <property type="match status" value="1"/>
</dbReference>
<feature type="transmembrane region" description="Helical" evidence="6">
    <location>
        <begin position="86"/>
        <end position="107"/>
    </location>
</feature>